<dbReference type="InterPro" id="IPR000845">
    <property type="entry name" value="Nucleoside_phosphorylase_d"/>
</dbReference>
<feature type="domain" description="Nucleoside phosphorylase" evidence="4">
    <location>
        <begin position="54"/>
        <end position="240"/>
    </location>
</feature>
<gene>
    <name evidence="5" type="ORF">ACFSUN_15365</name>
</gene>
<dbReference type="SUPFAM" id="SSF53167">
    <property type="entry name" value="Purine and uridine phosphorylases"/>
    <property type="match status" value="1"/>
</dbReference>
<dbReference type="EC" id="2.4.2.3" evidence="1"/>
<protein>
    <recommendedName>
        <fullName evidence="2">Uridine phosphorylase</fullName>
        <ecNumber evidence="1">2.4.2.3</ecNumber>
    </recommendedName>
</protein>
<evidence type="ECO:0000256" key="1">
    <source>
        <dbReference type="ARBA" id="ARBA00011888"/>
    </source>
</evidence>
<evidence type="ECO:0000256" key="2">
    <source>
        <dbReference type="ARBA" id="ARBA00021980"/>
    </source>
</evidence>
<name>A0ABW5Q416_9BACI</name>
<dbReference type="Pfam" id="PF01048">
    <property type="entry name" value="PNP_UDP_1"/>
    <property type="match status" value="1"/>
</dbReference>
<organism evidence="5 6">
    <name type="scientific">Oceanobacillus kapialis</name>
    <dbReference type="NCBI Taxonomy" id="481353"/>
    <lineage>
        <taxon>Bacteria</taxon>
        <taxon>Bacillati</taxon>
        <taxon>Bacillota</taxon>
        <taxon>Bacilli</taxon>
        <taxon>Bacillales</taxon>
        <taxon>Bacillaceae</taxon>
        <taxon>Oceanobacillus</taxon>
    </lineage>
</organism>
<dbReference type="EMBL" id="JBHUMX010000041">
    <property type="protein sequence ID" value="MFD2630165.1"/>
    <property type="molecule type" value="Genomic_DNA"/>
</dbReference>
<evidence type="ECO:0000256" key="3">
    <source>
        <dbReference type="ARBA" id="ARBA00048447"/>
    </source>
</evidence>
<accession>A0ABW5Q416</accession>
<comment type="catalytic activity">
    <reaction evidence="3">
        <text>uridine + phosphate = alpha-D-ribose 1-phosphate + uracil</text>
        <dbReference type="Rhea" id="RHEA:24388"/>
        <dbReference type="ChEBI" id="CHEBI:16704"/>
        <dbReference type="ChEBI" id="CHEBI:17568"/>
        <dbReference type="ChEBI" id="CHEBI:43474"/>
        <dbReference type="ChEBI" id="CHEBI:57720"/>
        <dbReference type="EC" id="2.4.2.3"/>
    </reaction>
</comment>
<dbReference type="Proteomes" id="UP001597451">
    <property type="component" value="Unassembled WGS sequence"/>
</dbReference>
<dbReference type="Gene3D" id="3.40.50.1580">
    <property type="entry name" value="Nucleoside phosphorylase domain"/>
    <property type="match status" value="1"/>
</dbReference>
<dbReference type="PANTHER" id="PTHR43691">
    <property type="entry name" value="URIDINE PHOSPHORYLASE"/>
    <property type="match status" value="1"/>
</dbReference>
<evidence type="ECO:0000259" key="4">
    <source>
        <dbReference type="Pfam" id="PF01048"/>
    </source>
</evidence>
<dbReference type="PANTHER" id="PTHR43691:SF11">
    <property type="entry name" value="FI09636P-RELATED"/>
    <property type="match status" value="1"/>
</dbReference>
<evidence type="ECO:0000313" key="5">
    <source>
        <dbReference type="EMBL" id="MFD2630165.1"/>
    </source>
</evidence>
<keyword evidence="6" id="KW-1185">Reference proteome</keyword>
<sequence length="249" mass="28518">MKLYGEFTKEDWMEALHIKEEQIPTSFILHGEWEHAWNLESWSELLGQDQWLPTWNAVTGQYNNTRIGFANVFGGPQAAILAHRFAILGTETMIQTGYFGGLSKQASYGDIFIATGAYMEDGVSRWYLPEQNMVYADQELVKEAIAYCEKKGYSYVTGNIYSTSAMLTETTEMIKNWSNQGFIGVDMETATTFAIAEKYNRRAVGLLNLSDHLIQGDTFYQRPEEYEQIEERTDERIRELALYLSSLGK</sequence>
<reference evidence="6" key="1">
    <citation type="journal article" date="2019" name="Int. J. Syst. Evol. Microbiol.">
        <title>The Global Catalogue of Microorganisms (GCM) 10K type strain sequencing project: providing services to taxonomists for standard genome sequencing and annotation.</title>
        <authorList>
            <consortium name="The Broad Institute Genomics Platform"/>
            <consortium name="The Broad Institute Genome Sequencing Center for Infectious Disease"/>
            <person name="Wu L."/>
            <person name="Ma J."/>
        </authorList>
    </citation>
    <scope>NUCLEOTIDE SEQUENCE [LARGE SCALE GENOMIC DNA]</scope>
    <source>
        <strain evidence="6">TISTR 1858</strain>
    </source>
</reference>
<proteinExistence type="predicted"/>
<dbReference type="RefSeq" id="WP_379563120.1">
    <property type="nucleotide sequence ID" value="NZ_JBHUMX010000041.1"/>
</dbReference>
<comment type="caution">
    <text evidence="5">The sequence shown here is derived from an EMBL/GenBank/DDBJ whole genome shotgun (WGS) entry which is preliminary data.</text>
</comment>
<evidence type="ECO:0000313" key="6">
    <source>
        <dbReference type="Proteomes" id="UP001597451"/>
    </source>
</evidence>
<dbReference type="InterPro" id="IPR035994">
    <property type="entry name" value="Nucleoside_phosphorylase_sf"/>
</dbReference>